<dbReference type="STRING" id="1528.SAMN04488579_102112"/>
<dbReference type="EMBL" id="FNOU01000002">
    <property type="protein sequence ID" value="SDX42340.1"/>
    <property type="molecule type" value="Genomic_DNA"/>
</dbReference>
<dbReference type="Proteomes" id="UP000199652">
    <property type="component" value="Unassembled WGS sequence"/>
</dbReference>
<name>A0A1H3BK50_EUBBA</name>
<organism evidence="1 2">
    <name type="scientific">Eubacterium barkeri</name>
    <name type="common">Clostridium barkeri</name>
    <dbReference type="NCBI Taxonomy" id="1528"/>
    <lineage>
        <taxon>Bacteria</taxon>
        <taxon>Bacillati</taxon>
        <taxon>Bacillota</taxon>
        <taxon>Clostridia</taxon>
        <taxon>Eubacteriales</taxon>
        <taxon>Eubacteriaceae</taxon>
        <taxon>Eubacterium</taxon>
    </lineage>
</organism>
<reference evidence="2" key="1">
    <citation type="submission" date="2016-10" db="EMBL/GenBank/DDBJ databases">
        <authorList>
            <person name="Varghese N."/>
            <person name="Submissions S."/>
        </authorList>
    </citation>
    <scope>NUCLEOTIDE SEQUENCE [LARGE SCALE GENOMIC DNA]</scope>
    <source>
        <strain evidence="2">VPI 5359</strain>
    </source>
</reference>
<dbReference type="RefSeq" id="WP_090242841.1">
    <property type="nucleotide sequence ID" value="NZ_FNOU01000002.1"/>
</dbReference>
<evidence type="ECO:0000313" key="1">
    <source>
        <dbReference type="EMBL" id="SDX42340.1"/>
    </source>
</evidence>
<proteinExistence type="predicted"/>
<protein>
    <submittedName>
        <fullName evidence="1">Uncharacterized protein</fullName>
    </submittedName>
</protein>
<accession>A0A1H3BK50</accession>
<gene>
    <name evidence="1" type="ORF">SAMN04488579_102112</name>
</gene>
<sequence length="105" mass="11175">MADFTMTLADAGKTSLAAYLAKKIKKVEYQAGGTWRTAQKPEITVSGSTVMVKCDTDITGAYPSGTTVTAVRLSDKSGNIFVTGTGSVVVDKARTNLYLSVTMQW</sequence>
<dbReference type="AlphaFoldDB" id="A0A1H3BK50"/>
<evidence type="ECO:0000313" key="2">
    <source>
        <dbReference type="Proteomes" id="UP000199652"/>
    </source>
</evidence>
<keyword evidence="2" id="KW-1185">Reference proteome</keyword>